<reference evidence="7 9" key="2">
    <citation type="submission" date="2020-02" db="EMBL/GenBank/DDBJ databases">
        <title>Genome sequence of Parvularcula flava strain NH6-79.</title>
        <authorList>
            <person name="Abdul Karim M.H."/>
            <person name="Lam M.Q."/>
            <person name="Chen S.J."/>
            <person name="Yahya A."/>
            <person name="Shahir S."/>
            <person name="Shamsir M.S."/>
            <person name="Chong C.S."/>
        </authorList>
    </citation>
    <scope>NUCLEOTIDE SEQUENCE [LARGE SCALE GENOMIC DNA]</scope>
    <source>
        <strain evidence="7 9">NH6-79</strain>
    </source>
</reference>
<comment type="caution">
    <text evidence="6">The sequence shown here is derived from an EMBL/GenBank/DDBJ whole genome shotgun (WGS) entry which is preliminary data.</text>
</comment>
<evidence type="ECO:0000256" key="1">
    <source>
        <dbReference type="ARBA" id="ARBA00022679"/>
    </source>
</evidence>
<feature type="binding site" evidence="3">
    <location>
        <begin position="179"/>
        <end position="181"/>
    </location>
    <ligand>
        <name>NAD(+)</name>
        <dbReference type="ChEBI" id="CHEBI:57540"/>
    </ligand>
</feature>
<evidence type="ECO:0000313" key="8">
    <source>
        <dbReference type="Proteomes" id="UP000621856"/>
    </source>
</evidence>
<proteinExistence type="inferred from homology"/>
<dbReference type="RefSeq" id="WP_155140606.1">
    <property type="nucleotide sequence ID" value="NZ_BMGZ01000002.1"/>
</dbReference>
<keyword evidence="1" id="KW-0808">Transferase</keyword>
<evidence type="ECO:0000313" key="9">
    <source>
        <dbReference type="Proteomes" id="UP000818603"/>
    </source>
</evidence>
<dbReference type="CDD" id="cd01412">
    <property type="entry name" value="SIRT5_Af1_CobB"/>
    <property type="match status" value="1"/>
</dbReference>
<feature type="binding site" evidence="3 4">
    <location>
        <position position="120"/>
    </location>
    <ligand>
        <name>Zn(2+)</name>
        <dbReference type="ChEBI" id="CHEBI:29105"/>
    </ligand>
</feature>
<keyword evidence="9" id="KW-1185">Reference proteome</keyword>
<comment type="subcellular location">
    <subcellularLocation>
        <location evidence="3">Cytoplasm</location>
    </subcellularLocation>
</comment>
<dbReference type="GO" id="GO:0036055">
    <property type="term" value="F:protein-succinyllysine desuccinylase activity"/>
    <property type="evidence" value="ECO:0007669"/>
    <property type="project" value="UniProtKB-UniRule"/>
</dbReference>
<dbReference type="InterPro" id="IPR027546">
    <property type="entry name" value="Sirtuin_class_III"/>
</dbReference>
<dbReference type="SUPFAM" id="SSF52467">
    <property type="entry name" value="DHS-like NAD/FAD-binding domain"/>
    <property type="match status" value="1"/>
</dbReference>
<reference evidence="6" key="1">
    <citation type="journal article" date="2014" name="Int. J. Syst. Evol. Microbiol.">
        <title>Complete genome sequence of Corynebacterium casei LMG S-19264T (=DSM 44701T), isolated from a smear-ripened cheese.</title>
        <authorList>
            <consortium name="US DOE Joint Genome Institute (JGI-PGF)"/>
            <person name="Walter F."/>
            <person name="Albersmeier A."/>
            <person name="Kalinowski J."/>
            <person name="Ruckert C."/>
        </authorList>
    </citation>
    <scope>NUCLEOTIDE SEQUENCE</scope>
    <source>
        <strain evidence="6">CGMCC 1.14984</strain>
    </source>
</reference>
<reference evidence="6" key="3">
    <citation type="submission" date="2020-09" db="EMBL/GenBank/DDBJ databases">
        <authorList>
            <person name="Sun Q."/>
            <person name="Zhou Y."/>
        </authorList>
    </citation>
    <scope>NUCLEOTIDE SEQUENCE</scope>
    <source>
        <strain evidence="6">CGMCC 1.14984</strain>
    </source>
</reference>
<sequence length="240" mass="25984">MQSAKNIVILTGAGVSADSGVATFRDAGGIWAQYSIEEVATPEAFSRDPEKVHGFYNMRRAGLKGVEPNAAHHALARLERELAARGGKVTLVSQNVDDLHRRAGSENILAMHGALAEVLCQFCRHVAPWTEDLSLETQCPECGSAKGMRPNVVWFGEVPHHLDEIAMALAEADLFVAIGTSGAVYPAAGLVAEARSLHIPCVELNLEPSDNARLFTDRRYGKASEVVPEWVENILAEMED</sequence>
<dbReference type="InterPro" id="IPR026590">
    <property type="entry name" value="Ssirtuin_cat_dom"/>
</dbReference>
<organism evidence="6 8">
    <name type="scientific">Aquisalinus luteolus</name>
    <dbReference type="NCBI Taxonomy" id="1566827"/>
    <lineage>
        <taxon>Bacteria</taxon>
        <taxon>Pseudomonadati</taxon>
        <taxon>Pseudomonadota</taxon>
        <taxon>Alphaproteobacteria</taxon>
        <taxon>Parvularculales</taxon>
        <taxon>Parvularculaceae</taxon>
        <taxon>Aquisalinus</taxon>
    </lineage>
</organism>
<dbReference type="InterPro" id="IPR003000">
    <property type="entry name" value="Sirtuin"/>
</dbReference>
<dbReference type="AlphaFoldDB" id="A0A8J3A8L6"/>
<feature type="binding site" evidence="3">
    <location>
        <position position="223"/>
    </location>
    <ligand>
        <name>NAD(+)</name>
        <dbReference type="ChEBI" id="CHEBI:57540"/>
    </ligand>
</feature>
<dbReference type="EMBL" id="BMGZ01000002">
    <property type="protein sequence ID" value="GGH98754.1"/>
    <property type="molecule type" value="Genomic_DNA"/>
</dbReference>
<feature type="binding site" evidence="3 4">
    <location>
        <position position="139"/>
    </location>
    <ligand>
        <name>Zn(2+)</name>
        <dbReference type="ChEBI" id="CHEBI:29105"/>
    </ligand>
</feature>
<evidence type="ECO:0000313" key="7">
    <source>
        <dbReference type="EMBL" id="NHK28530.1"/>
    </source>
</evidence>
<feature type="active site" description="Proton acceptor" evidence="3 4">
    <location>
        <position position="112"/>
    </location>
</feature>
<keyword evidence="3 4" id="KW-0479">Metal-binding</keyword>
<keyword evidence="3 4" id="KW-0862">Zinc</keyword>
<comment type="domain">
    <text evidence="3">2 residues (Tyr-56 and Arg-59) present in a large hydrophobic pocket are probably involved in substrate specificity. They are important for desuccinylation activity, but dispensable for deacetylation activity.</text>
</comment>
<dbReference type="GO" id="GO:0017136">
    <property type="term" value="F:histone deacetylase activity, NAD-dependent"/>
    <property type="evidence" value="ECO:0007669"/>
    <property type="project" value="TreeGrafter"/>
</dbReference>
<evidence type="ECO:0000256" key="2">
    <source>
        <dbReference type="ARBA" id="ARBA00023027"/>
    </source>
</evidence>
<dbReference type="GO" id="GO:0070403">
    <property type="term" value="F:NAD+ binding"/>
    <property type="evidence" value="ECO:0007669"/>
    <property type="project" value="UniProtKB-UniRule"/>
</dbReference>
<feature type="binding site" evidence="3 4">
    <location>
        <position position="123"/>
    </location>
    <ligand>
        <name>Zn(2+)</name>
        <dbReference type="ChEBI" id="CHEBI:29105"/>
    </ligand>
</feature>
<dbReference type="Gene3D" id="3.30.1600.10">
    <property type="entry name" value="SIR2/SIRT2 'Small Domain"/>
    <property type="match status" value="1"/>
</dbReference>
<keyword evidence="2 3" id="KW-0520">NAD</keyword>
<dbReference type="InterPro" id="IPR029035">
    <property type="entry name" value="DHS-like_NAD/FAD-binding_dom"/>
</dbReference>
<protein>
    <recommendedName>
        <fullName evidence="3">NAD-dependent protein deacylase</fullName>
        <ecNumber evidence="3">2.3.1.286</ecNumber>
    </recommendedName>
    <alternativeName>
        <fullName evidence="3">Regulatory protein SIR2 homolog</fullName>
    </alternativeName>
</protein>
<comment type="function">
    <text evidence="3">NAD-dependent lysine deacetylase and desuccinylase that specifically removes acetyl and succinyl groups on target proteins. Modulates the activities of several proteins which are inactive in their acylated form.</text>
</comment>
<keyword evidence="3" id="KW-0963">Cytoplasm</keyword>
<dbReference type="Proteomes" id="UP000621856">
    <property type="component" value="Unassembled WGS sequence"/>
</dbReference>
<dbReference type="GO" id="GO:0036054">
    <property type="term" value="F:protein-malonyllysine demalonylase activity"/>
    <property type="evidence" value="ECO:0007669"/>
    <property type="project" value="InterPro"/>
</dbReference>
<dbReference type="Proteomes" id="UP000818603">
    <property type="component" value="Unassembled WGS sequence"/>
</dbReference>
<dbReference type="EC" id="2.3.1.286" evidence="3"/>
<dbReference type="PANTHER" id="PTHR11085">
    <property type="entry name" value="NAD-DEPENDENT PROTEIN DEACYLASE SIRTUIN-5, MITOCHONDRIAL-RELATED"/>
    <property type="match status" value="1"/>
</dbReference>
<feature type="binding site" evidence="3">
    <location>
        <position position="56"/>
    </location>
    <ligand>
        <name>substrate</name>
    </ligand>
</feature>
<evidence type="ECO:0000259" key="5">
    <source>
        <dbReference type="PROSITE" id="PS50305"/>
    </source>
</evidence>
<evidence type="ECO:0000313" key="6">
    <source>
        <dbReference type="EMBL" id="GGH98754.1"/>
    </source>
</evidence>
<feature type="domain" description="Deacetylase sirtuin-type" evidence="5">
    <location>
        <begin position="1"/>
        <end position="237"/>
    </location>
</feature>
<comment type="catalytic activity">
    <reaction evidence="3">
        <text>N(6)-succinyl-L-lysyl-[protein] + NAD(+) + H2O = 2''-O-succinyl-ADP-D-ribose + nicotinamide + L-lysyl-[protein]</text>
        <dbReference type="Rhea" id="RHEA:47668"/>
        <dbReference type="Rhea" id="RHEA-COMP:9752"/>
        <dbReference type="Rhea" id="RHEA-COMP:11877"/>
        <dbReference type="ChEBI" id="CHEBI:15377"/>
        <dbReference type="ChEBI" id="CHEBI:17154"/>
        <dbReference type="ChEBI" id="CHEBI:29969"/>
        <dbReference type="ChEBI" id="CHEBI:57540"/>
        <dbReference type="ChEBI" id="CHEBI:87830"/>
        <dbReference type="ChEBI" id="CHEBI:87832"/>
    </reaction>
</comment>
<feature type="binding site" evidence="3">
    <location>
        <begin position="94"/>
        <end position="97"/>
    </location>
    <ligand>
        <name>NAD(+)</name>
        <dbReference type="ChEBI" id="CHEBI:57540"/>
    </ligand>
</feature>
<accession>A0A8J3A8L6</accession>
<gene>
    <name evidence="3 6" type="primary">cobB</name>
    <name evidence="7" type="ORF">FF098_011485</name>
    <name evidence="6" type="ORF">GCM10011355_23090</name>
</gene>
<dbReference type="InterPro" id="IPR050134">
    <property type="entry name" value="NAD-dep_sirtuin_deacylases"/>
</dbReference>
<name>A0A8J3A8L6_9PROT</name>
<comment type="cofactor">
    <cofactor evidence="3">
        <name>Zn(2+)</name>
        <dbReference type="ChEBI" id="CHEBI:29105"/>
    </cofactor>
    <text evidence="3">Binds 1 zinc ion per subunit.</text>
</comment>
<dbReference type="GO" id="GO:0005737">
    <property type="term" value="C:cytoplasm"/>
    <property type="evidence" value="ECO:0007669"/>
    <property type="project" value="UniProtKB-SubCell"/>
</dbReference>
<dbReference type="HAMAP" id="MF_01121">
    <property type="entry name" value="Sirtuin_ClassIII"/>
    <property type="match status" value="1"/>
</dbReference>
<feature type="binding site" evidence="3">
    <location>
        <begin position="12"/>
        <end position="31"/>
    </location>
    <ligand>
        <name>NAD(+)</name>
        <dbReference type="ChEBI" id="CHEBI:57540"/>
    </ligand>
</feature>
<feature type="binding site" evidence="3">
    <location>
        <begin position="205"/>
        <end position="207"/>
    </location>
    <ligand>
        <name>NAD(+)</name>
        <dbReference type="ChEBI" id="CHEBI:57540"/>
    </ligand>
</feature>
<dbReference type="EMBL" id="VCJR02000002">
    <property type="protein sequence ID" value="NHK28530.1"/>
    <property type="molecule type" value="Genomic_DNA"/>
</dbReference>
<dbReference type="Gene3D" id="3.40.50.1220">
    <property type="entry name" value="TPP-binding domain"/>
    <property type="match status" value="1"/>
</dbReference>
<comment type="similarity">
    <text evidence="3">Belongs to the sirtuin family. Class III subfamily.</text>
</comment>
<dbReference type="GO" id="GO:0008270">
    <property type="term" value="F:zinc ion binding"/>
    <property type="evidence" value="ECO:0007669"/>
    <property type="project" value="UniProtKB-UniRule"/>
</dbReference>
<evidence type="ECO:0000256" key="4">
    <source>
        <dbReference type="PROSITE-ProRule" id="PRU00236"/>
    </source>
</evidence>
<dbReference type="PROSITE" id="PS50305">
    <property type="entry name" value="SIRTUIN"/>
    <property type="match status" value="1"/>
</dbReference>
<dbReference type="PANTHER" id="PTHR11085:SF4">
    <property type="entry name" value="NAD-DEPENDENT PROTEIN DEACYLASE"/>
    <property type="match status" value="1"/>
</dbReference>
<dbReference type="Pfam" id="PF02146">
    <property type="entry name" value="SIR2"/>
    <property type="match status" value="1"/>
</dbReference>
<feature type="binding site" evidence="3 4">
    <location>
        <position position="142"/>
    </location>
    <ligand>
        <name>Zn(2+)</name>
        <dbReference type="ChEBI" id="CHEBI:29105"/>
    </ligand>
</feature>
<dbReference type="InterPro" id="IPR026591">
    <property type="entry name" value="Sirtuin_cat_small_dom_sf"/>
</dbReference>
<feature type="binding site" evidence="3">
    <location>
        <position position="59"/>
    </location>
    <ligand>
        <name>substrate</name>
    </ligand>
</feature>
<evidence type="ECO:0000256" key="3">
    <source>
        <dbReference type="HAMAP-Rule" id="MF_01121"/>
    </source>
</evidence>
<comment type="catalytic activity">
    <reaction evidence="3">
        <text>N(6)-acetyl-L-lysyl-[protein] + NAD(+) + H2O = 2''-O-acetyl-ADP-D-ribose + nicotinamide + L-lysyl-[protein]</text>
        <dbReference type="Rhea" id="RHEA:43636"/>
        <dbReference type="Rhea" id="RHEA-COMP:9752"/>
        <dbReference type="Rhea" id="RHEA-COMP:10731"/>
        <dbReference type="ChEBI" id="CHEBI:15377"/>
        <dbReference type="ChEBI" id="CHEBI:17154"/>
        <dbReference type="ChEBI" id="CHEBI:29969"/>
        <dbReference type="ChEBI" id="CHEBI:57540"/>
        <dbReference type="ChEBI" id="CHEBI:61930"/>
        <dbReference type="ChEBI" id="CHEBI:83767"/>
        <dbReference type="EC" id="2.3.1.286"/>
    </reaction>
</comment>